<dbReference type="PANTHER" id="PTHR46387">
    <property type="entry name" value="POLYNUCLEOTIDYL TRANSFERASE, RIBONUCLEASE H-LIKE SUPERFAMILY PROTEIN"/>
    <property type="match status" value="1"/>
</dbReference>
<dbReference type="EMBL" id="PEZP01000039">
    <property type="protein sequence ID" value="PIT97977.1"/>
    <property type="molecule type" value="Genomic_DNA"/>
</dbReference>
<name>A0A2M6WYZ8_9BACT</name>
<dbReference type="InterPro" id="IPR036397">
    <property type="entry name" value="RNaseH_sf"/>
</dbReference>
<dbReference type="InterPro" id="IPR012337">
    <property type="entry name" value="RNaseH-like_sf"/>
</dbReference>
<proteinExistence type="predicted"/>
<dbReference type="Proteomes" id="UP000230731">
    <property type="component" value="Unassembled WGS sequence"/>
</dbReference>
<dbReference type="PANTHER" id="PTHR46387:SF2">
    <property type="entry name" value="RIBONUCLEASE HI"/>
    <property type="match status" value="1"/>
</dbReference>
<reference evidence="3" key="1">
    <citation type="submission" date="2017-09" db="EMBL/GenBank/DDBJ databases">
        <title>Depth-based differentiation of microbial function through sediment-hosted aquifers and enrichment of novel symbionts in the deep terrestrial subsurface.</title>
        <authorList>
            <person name="Probst A.J."/>
            <person name="Ladd B."/>
            <person name="Jarett J.K."/>
            <person name="Geller-Mcgrath D.E."/>
            <person name="Sieber C.M.K."/>
            <person name="Emerson J.B."/>
            <person name="Anantharaman K."/>
            <person name="Thomas B.C."/>
            <person name="Malmstrom R."/>
            <person name="Stieglmeier M."/>
            <person name="Klingl A."/>
            <person name="Woyke T."/>
            <person name="Ryan C.M."/>
            <person name="Banfield J.F."/>
        </authorList>
    </citation>
    <scope>NUCLEOTIDE SEQUENCE [LARGE SCALE GENOMIC DNA]</scope>
</reference>
<feature type="domain" description="RNase H type-1" evidence="1">
    <location>
        <begin position="1"/>
        <end position="132"/>
    </location>
</feature>
<sequence length="132" mass="14743">MKGVLHTDGGARGNPGPAGIGFVLQIGRREILAGEYIGETTNNQAEYRALLGGLQRALAEGVTELQCYIDSELVVKQLAGQYRVKDIKLKPLYKQVCELVDRFARVSFTHVRREKNKVADKLVNEAIDRRFN</sequence>
<dbReference type="SUPFAM" id="SSF53098">
    <property type="entry name" value="Ribonuclease H-like"/>
    <property type="match status" value="1"/>
</dbReference>
<dbReference type="Pfam" id="PF13456">
    <property type="entry name" value="RVT_3"/>
    <property type="match status" value="1"/>
</dbReference>
<dbReference type="AlphaFoldDB" id="A0A2M6WYZ8"/>
<organism evidence="2 3">
    <name type="scientific">Candidatus Andersenbacteria bacterium CG10_big_fil_rev_8_21_14_0_10_54_11</name>
    <dbReference type="NCBI Taxonomy" id="1974485"/>
    <lineage>
        <taxon>Bacteria</taxon>
        <taxon>Candidatus Anderseniibacteriota</taxon>
    </lineage>
</organism>
<dbReference type="InterPro" id="IPR002156">
    <property type="entry name" value="RNaseH_domain"/>
</dbReference>
<accession>A0A2M6WYZ8</accession>
<evidence type="ECO:0000313" key="3">
    <source>
        <dbReference type="Proteomes" id="UP000230731"/>
    </source>
</evidence>
<dbReference type="GO" id="GO:0004523">
    <property type="term" value="F:RNA-DNA hybrid ribonuclease activity"/>
    <property type="evidence" value="ECO:0007669"/>
    <property type="project" value="InterPro"/>
</dbReference>
<dbReference type="GO" id="GO:0003676">
    <property type="term" value="F:nucleic acid binding"/>
    <property type="evidence" value="ECO:0007669"/>
    <property type="project" value="InterPro"/>
</dbReference>
<evidence type="ECO:0000313" key="2">
    <source>
        <dbReference type="EMBL" id="PIT97977.1"/>
    </source>
</evidence>
<dbReference type="Gene3D" id="3.30.420.10">
    <property type="entry name" value="Ribonuclease H-like superfamily/Ribonuclease H"/>
    <property type="match status" value="1"/>
</dbReference>
<evidence type="ECO:0000259" key="1">
    <source>
        <dbReference type="PROSITE" id="PS50879"/>
    </source>
</evidence>
<comment type="caution">
    <text evidence="2">The sequence shown here is derived from an EMBL/GenBank/DDBJ whole genome shotgun (WGS) entry which is preliminary data.</text>
</comment>
<dbReference type="PROSITE" id="PS50879">
    <property type="entry name" value="RNASE_H_1"/>
    <property type="match status" value="1"/>
</dbReference>
<protein>
    <submittedName>
        <fullName evidence="2">Ribonuclease H</fullName>
    </submittedName>
</protein>
<dbReference type="CDD" id="cd09279">
    <property type="entry name" value="RNase_HI_like"/>
    <property type="match status" value="1"/>
</dbReference>
<gene>
    <name evidence="2" type="ORF">COT71_03480</name>
</gene>